<keyword evidence="2" id="KW-1185">Reference proteome</keyword>
<evidence type="ECO:0000313" key="2">
    <source>
        <dbReference type="Proteomes" id="UP000198935"/>
    </source>
</evidence>
<name>A0A1H3I187_9BACI</name>
<reference evidence="2" key="1">
    <citation type="submission" date="2016-10" db="EMBL/GenBank/DDBJ databases">
        <authorList>
            <person name="Varghese N."/>
            <person name="Submissions S."/>
        </authorList>
    </citation>
    <scope>NUCLEOTIDE SEQUENCE [LARGE SCALE GENOMIC DNA]</scope>
    <source>
        <strain evidence="2">SP</strain>
    </source>
</reference>
<sequence>MILPNITAARRSRRGRLEQRRGDSSVEIRRRCFPDFLNILNKCMETLFLIGGRGFSVSLRT</sequence>
<organism evidence="1 2">
    <name type="scientific">Evansella caseinilytica</name>
    <dbReference type="NCBI Taxonomy" id="1503961"/>
    <lineage>
        <taxon>Bacteria</taxon>
        <taxon>Bacillati</taxon>
        <taxon>Bacillota</taxon>
        <taxon>Bacilli</taxon>
        <taxon>Bacillales</taxon>
        <taxon>Bacillaceae</taxon>
        <taxon>Evansella</taxon>
    </lineage>
</organism>
<evidence type="ECO:0000313" key="1">
    <source>
        <dbReference type="EMBL" id="SDY21382.1"/>
    </source>
</evidence>
<dbReference type="EMBL" id="FNPI01000001">
    <property type="protein sequence ID" value="SDY21382.1"/>
    <property type="molecule type" value="Genomic_DNA"/>
</dbReference>
<dbReference type="Proteomes" id="UP000198935">
    <property type="component" value="Unassembled WGS sequence"/>
</dbReference>
<gene>
    <name evidence="1" type="ORF">SAMN05421736_101679</name>
</gene>
<dbReference type="STRING" id="1503961.SAMN05421736_101679"/>
<proteinExistence type="predicted"/>
<dbReference type="AlphaFoldDB" id="A0A1H3I187"/>
<accession>A0A1H3I187</accession>
<protein>
    <submittedName>
        <fullName evidence="1">Uncharacterized protein</fullName>
    </submittedName>
</protein>